<dbReference type="SUPFAM" id="SSF50346">
    <property type="entry name" value="PRC-barrel domain"/>
    <property type="match status" value="1"/>
</dbReference>
<name>A0A7W7WV43_9PSEU</name>
<dbReference type="Gene3D" id="3.90.50.10">
    <property type="entry name" value="Photosynthetic Reaction Center, subunit H, domain 2"/>
    <property type="match status" value="1"/>
</dbReference>
<feature type="domain" description="PRC-barrel" evidence="1">
    <location>
        <begin position="8"/>
        <end position="74"/>
    </location>
</feature>
<dbReference type="GO" id="GO:0030077">
    <property type="term" value="C:plasma membrane light-harvesting complex"/>
    <property type="evidence" value="ECO:0007669"/>
    <property type="project" value="InterPro"/>
</dbReference>
<keyword evidence="3" id="KW-1185">Reference proteome</keyword>
<dbReference type="GO" id="GO:0019684">
    <property type="term" value="P:photosynthesis, light reaction"/>
    <property type="evidence" value="ECO:0007669"/>
    <property type="project" value="InterPro"/>
</dbReference>
<evidence type="ECO:0000259" key="1">
    <source>
        <dbReference type="Pfam" id="PF05239"/>
    </source>
</evidence>
<evidence type="ECO:0000313" key="2">
    <source>
        <dbReference type="EMBL" id="MBB4964143.1"/>
    </source>
</evidence>
<dbReference type="InterPro" id="IPR014747">
    <property type="entry name" value="Bac_photo_RC_H_C"/>
</dbReference>
<proteinExistence type="predicted"/>
<reference evidence="2 3" key="1">
    <citation type="submission" date="2020-08" db="EMBL/GenBank/DDBJ databases">
        <title>Sequencing the genomes of 1000 actinobacteria strains.</title>
        <authorList>
            <person name="Klenk H.-P."/>
        </authorList>
    </citation>
    <scope>NUCLEOTIDE SEQUENCE [LARGE SCALE GENOMIC DNA]</scope>
    <source>
        <strain evidence="2 3">DSM 45084</strain>
    </source>
</reference>
<accession>A0A7W7WV43</accession>
<evidence type="ECO:0000313" key="3">
    <source>
        <dbReference type="Proteomes" id="UP000542674"/>
    </source>
</evidence>
<dbReference type="RefSeq" id="WP_184666981.1">
    <property type="nucleotide sequence ID" value="NZ_BAABAI010000023.1"/>
</dbReference>
<dbReference type="EMBL" id="JACHJS010000001">
    <property type="protein sequence ID" value="MBB4964143.1"/>
    <property type="molecule type" value="Genomic_DNA"/>
</dbReference>
<dbReference type="Pfam" id="PF05239">
    <property type="entry name" value="PRC"/>
    <property type="match status" value="1"/>
</dbReference>
<organism evidence="2 3">
    <name type="scientific">Saccharothrix violaceirubra</name>
    <dbReference type="NCBI Taxonomy" id="413306"/>
    <lineage>
        <taxon>Bacteria</taxon>
        <taxon>Bacillati</taxon>
        <taxon>Actinomycetota</taxon>
        <taxon>Actinomycetes</taxon>
        <taxon>Pseudonocardiales</taxon>
        <taxon>Pseudonocardiaceae</taxon>
        <taxon>Saccharothrix</taxon>
    </lineage>
</organism>
<dbReference type="InterPro" id="IPR027275">
    <property type="entry name" value="PRC-brl_dom"/>
</dbReference>
<dbReference type="AlphaFoldDB" id="A0A7W7WV43"/>
<sequence>MRRQANSKRLYDCAVLDRRGDRIGSVKRVWLDDHTGRPRWASVHTGLIGSETFVPLQGARVGVGHITVHVDKERVQDAPHVHVRDHHLSPDEDARLCRHYGVEL</sequence>
<dbReference type="Proteomes" id="UP000542674">
    <property type="component" value="Unassembled WGS sequence"/>
</dbReference>
<comment type="caution">
    <text evidence="2">The sequence shown here is derived from an EMBL/GenBank/DDBJ whole genome shotgun (WGS) entry which is preliminary data.</text>
</comment>
<gene>
    <name evidence="2" type="ORF">F4559_001502</name>
</gene>
<dbReference type="InterPro" id="IPR011033">
    <property type="entry name" value="PRC_barrel-like_sf"/>
</dbReference>
<protein>
    <submittedName>
        <fullName evidence="2">Sporulation protein YlmC with PRC-barrel domain</fullName>
    </submittedName>
</protein>